<dbReference type="InterPro" id="IPR050435">
    <property type="entry name" value="MZM1/LYRM7"/>
</dbReference>
<dbReference type="AlphaFoldDB" id="A0A164N9F8"/>
<dbReference type="EMBL" id="LRGB01002864">
    <property type="protein sequence ID" value="KZS05754.1"/>
    <property type="molecule type" value="Genomic_DNA"/>
</dbReference>
<dbReference type="InterPro" id="IPR045298">
    <property type="entry name" value="Complex1_LYR_LYRM7"/>
</dbReference>
<organism evidence="5 6">
    <name type="scientific">Daphnia magna</name>
    <dbReference type="NCBI Taxonomy" id="35525"/>
    <lineage>
        <taxon>Eukaryota</taxon>
        <taxon>Metazoa</taxon>
        <taxon>Ecdysozoa</taxon>
        <taxon>Arthropoda</taxon>
        <taxon>Crustacea</taxon>
        <taxon>Branchiopoda</taxon>
        <taxon>Diplostraca</taxon>
        <taxon>Cladocera</taxon>
        <taxon>Anomopoda</taxon>
        <taxon>Daphniidae</taxon>
        <taxon>Daphnia</taxon>
    </lineage>
</organism>
<gene>
    <name evidence="5" type="ORF">APZ42_030991</name>
</gene>
<comment type="similarity">
    <text evidence="2">Belongs to the complex I LYR family.</text>
</comment>
<dbReference type="PANTHER" id="PTHR46749:SF1">
    <property type="entry name" value="COMPLEX III ASSEMBLY FACTOR LYRM7"/>
    <property type="match status" value="1"/>
</dbReference>
<keyword evidence="4" id="KW-0143">Chaperone</keyword>
<protein>
    <submittedName>
        <fullName evidence="5">Complex III assembly factor LYRM7</fullName>
    </submittedName>
</protein>
<proteinExistence type="inferred from homology"/>
<sequence length="101" mass="11722">MAASLRAEVLKCFRCLHRTRLKVFTNDQAAMDAARLKINSEFRKYQRISNQETIMELVKFGNQAEEILRTSVVQASPVAENTFRLQITTETFMYNNTPYRG</sequence>
<keyword evidence="3" id="KW-0496">Mitochondrion</keyword>
<evidence type="ECO:0000256" key="3">
    <source>
        <dbReference type="ARBA" id="ARBA00023128"/>
    </source>
</evidence>
<dbReference type="GO" id="GO:0044183">
    <property type="term" value="F:protein folding chaperone"/>
    <property type="evidence" value="ECO:0007669"/>
    <property type="project" value="TreeGrafter"/>
</dbReference>
<comment type="subcellular location">
    <subcellularLocation>
        <location evidence="1">Mitochondrion matrix</location>
    </subcellularLocation>
</comment>
<dbReference type="GO" id="GO:0005759">
    <property type="term" value="C:mitochondrial matrix"/>
    <property type="evidence" value="ECO:0007669"/>
    <property type="project" value="UniProtKB-SubCell"/>
</dbReference>
<accession>A0A164N9F8</accession>
<dbReference type="PANTHER" id="PTHR46749">
    <property type="entry name" value="COMPLEX III ASSEMBLY FACTOR LYRM7"/>
    <property type="match status" value="1"/>
</dbReference>
<reference evidence="5 6" key="1">
    <citation type="submission" date="2016-03" db="EMBL/GenBank/DDBJ databases">
        <title>EvidentialGene: Evidence-directed Construction of Genes on Genomes.</title>
        <authorList>
            <person name="Gilbert D.G."/>
            <person name="Choi J.-H."/>
            <person name="Mockaitis K."/>
            <person name="Colbourne J."/>
            <person name="Pfrender M."/>
        </authorList>
    </citation>
    <scope>NUCLEOTIDE SEQUENCE [LARGE SCALE GENOMIC DNA]</scope>
    <source>
        <strain evidence="5 6">Xinb3</strain>
        <tissue evidence="5">Complete organism</tissue>
    </source>
</reference>
<evidence type="ECO:0000256" key="4">
    <source>
        <dbReference type="ARBA" id="ARBA00023186"/>
    </source>
</evidence>
<evidence type="ECO:0000256" key="1">
    <source>
        <dbReference type="ARBA" id="ARBA00004305"/>
    </source>
</evidence>
<dbReference type="CDD" id="cd20267">
    <property type="entry name" value="Complex1_LYR_LYRM7"/>
    <property type="match status" value="1"/>
</dbReference>
<evidence type="ECO:0000313" key="5">
    <source>
        <dbReference type="EMBL" id="KZS05754.1"/>
    </source>
</evidence>
<dbReference type="STRING" id="35525.A0A164N9F8"/>
<dbReference type="Proteomes" id="UP000076858">
    <property type="component" value="Unassembled WGS sequence"/>
</dbReference>
<evidence type="ECO:0000256" key="2">
    <source>
        <dbReference type="ARBA" id="ARBA00009508"/>
    </source>
</evidence>
<keyword evidence="6" id="KW-1185">Reference proteome</keyword>
<dbReference type="OrthoDB" id="529194at2759"/>
<comment type="caution">
    <text evidence="5">The sequence shown here is derived from an EMBL/GenBank/DDBJ whole genome shotgun (WGS) entry which is preliminary data.</text>
</comment>
<evidence type="ECO:0000313" key="6">
    <source>
        <dbReference type="Proteomes" id="UP000076858"/>
    </source>
</evidence>
<dbReference type="GO" id="GO:0034551">
    <property type="term" value="P:mitochondrial respiratory chain complex III assembly"/>
    <property type="evidence" value="ECO:0007669"/>
    <property type="project" value="InterPro"/>
</dbReference>
<name>A0A164N9F8_9CRUS</name>